<feature type="transmembrane region" description="Helical" evidence="9">
    <location>
        <begin position="177"/>
        <end position="196"/>
    </location>
</feature>
<dbReference type="Proteomes" id="UP000531231">
    <property type="component" value="Unassembled WGS sequence"/>
</dbReference>
<evidence type="ECO:0000259" key="10">
    <source>
        <dbReference type="Pfam" id="PF01061"/>
    </source>
</evidence>
<feature type="domain" description="ABC-2 type transporter transmembrane" evidence="10">
    <location>
        <begin position="36"/>
        <end position="221"/>
    </location>
</feature>
<feature type="transmembrane region" description="Helical" evidence="9">
    <location>
        <begin position="142"/>
        <end position="170"/>
    </location>
</feature>
<keyword evidence="8 9" id="KW-0472">Membrane</keyword>
<evidence type="ECO:0000256" key="6">
    <source>
        <dbReference type="ARBA" id="ARBA00022989"/>
    </source>
</evidence>
<comment type="subcellular location">
    <subcellularLocation>
        <location evidence="1">Cell membrane</location>
        <topology evidence="1">Multi-pass membrane protein</topology>
    </subcellularLocation>
</comment>
<sequence length="262" mass="30069">MTSVVGSAFKDVQSTWKMRRVWLALATEDISDEHKRTTLGPIWLLVNYVAFVGTFCFVVFDARSNSEYVSYVAVGLFVWFYISDNINNAVGLFVREEGFIKGTPLPISLYVMRQFMQSCIRSFYSLLGCIIILLLGGTSADYTWFLSLLSLFLILLVTPPIILIFAFLGAFIPDAKFLIQNAMRIGMFLTPVFWSYENSGGLRHYLYWWNPFTYFLEIVRDPIIEGYIHSFDFMVCVSLGIFAWLLGVYLLGKLKKEVVFVL</sequence>
<feature type="transmembrane region" description="Helical" evidence="9">
    <location>
        <begin position="42"/>
        <end position="62"/>
    </location>
</feature>
<evidence type="ECO:0000256" key="7">
    <source>
        <dbReference type="ARBA" id="ARBA00023047"/>
    </source>
</evidence>
<evidence type="ECO:0000256" key="4">
    <source>
        <dbReference type="ARBA" id="ARBA00022475"/>
    </source>
</evidence>
<proteinExistence type="inferred from homology"/>
<reference evidence="11 12" key="1">
    <citation type="submission" date="2020-08" db="EMBL/GenBank/DDBJ databases">
        <title>Genomic Encyclopedia of Type Strains, Phase IV (KMG-IV): sequencing the most valuable type-strain genomes for metagenomic binning, comparative biology and taxonomic classification.</title>
        <authorList>
            <person name="Goeker M."/>
        </authorList>
    </citation>
    <scope>NUCLEOTIDE SEQUENCE [LARGE SCALE GENOMIC DNA]</scope>
    <source>
        <strain evidence="11 12">DSM 25620</strain>
    </source>
</reference>
<dbReference type="RefSeq" id="WP_151159123.1">
    <property type="nucleotide sequence ID" value="NZ_JACHIL010000002.1"/>
</dbReference>
<feature type="transmembrane region" description="Helical" evidence="9">
    <location>
        <begin position="231"/>
        <end position="252"/>
    </location>
</feature>
<evidence type="ECO:0000256" key="2">
    <source>
        <dbReference type="ARBA" id="ARBA00007783"/>
    </source>
</evidence>
<feature type="transmembrane region" description="Helical" evidence="9">
    <location>
        <begin position="68"/>
        <end position="94"/>
    </location>
</feature>
<evidence type="ECO:0000313" key="12">
    <source>
        <dbReference type="Proteomes" id="UP000531231"/>
    </source>
</evidence>
<keyword evidence="7" id="KW-0625">Polysaccharide transport</keyword>
<name>A0A7W8EPP7_9HYPH</name>
<keyword evidence="5 9" id="KW-0812">Transmembrane</keyword>
<evidence type="ECO:0000256" key="3">
    <source>
        <dbReference type="ARBA" id="ARBA00022448"/>
    </source>
</evidence>
<organism evidence="11 12">
    <name type="scientific">Pseudochrobactrum saccharolyticum</name>
    <dbReference type="NCBI Taxonomy" id="354352"/>
    <lineage>
        <taxon>Bacteria</taxon>
        <taxon>Pseudomonadati</taxon>
        <taxon>Pseudomonadota</taxon>
        <taxon>Alphaproteobacteria</taxon>
        <taxon>Hyphomicrobiales</taxon>
        <taxon>Brucellaceae</taxon>
        <taxon>Pseudochrobactrum</taxon>
    </lineage>
</organism>
<dbReference type="AlphaFoldDB" id="A0A7W8EPP7"/>
<keyword evidence="3" id="KW-0813">Transport</keyword>
<protein>
    <submittedName>
        <fullName evidence="11">Lipopolysaccharide transport system permease protein</fullName>
    </submittedName>
</protein>
<dbReference type="GO" id="GO:0140359">
    <property type="term" value="F:ABC-type transporter activity"/>
    <property type="evidence" value="ECO:0007669"/>
    <property type="project" value="InterPro"/>
</dbReference>
<keyword evidence="4" id="KW-1003">Cell membrane</keyword>
<dbReference type="GO" id="GO:0015774">
    <property type="term" value="P:polysaccharide transport"/>
    <property type="evidence" value="ECO:0007669"/>
    <property type="project" value="UniProtKB-KW"/>
</dbReference>
<dbReference type="GO" id="GO:0015920">
    <property type="term" value="P:lipopolysaccharide transport"/>
    <property type="evidence" value="ECO:0007669"/>
    <property type="project" value="TreeGrafter"/>
</dbReference>
<accession>A0A7W8EPP7</accession>
<dbReference type="Pfam" id="PF01061">
    <property type="entry name" value="ABC2_membrane"/>
    <property type="match status" value="1"/>
</dbReference>
<keyword evidence="6 9" id="KW-1133">Transmembrane helix</keyword>
<evidence type="ECO:0000256" key="9">
    <source>
        <dbReference type="SAM" id="Phobius"/>
    </source>
</evidence>
<comment type="similarity">
    <text evidence="2">Belongs to the ABC-2 integral membrane protein family.</text>
</comment>
<comment type="caution">
    <text evidence="11">The sequence shown here is derived from an EMBL/GenBank/DDBJ whole genome shotgun (WGS) entry which is preliminary data.</text>
</comment>
<gene>
    <name evidence="11" type="ORF">HNQ68_001545</name>
</gene>
<keyword evidence="12" id="KW-1185">Reference proteome</keyword>
<evidence type="ECO:0000313" key="11">
    <source>
        <dbReference type="EMBL" id="MBB5091021.1"/>
    </source>
</evidence>
<dbReference type="InterPro" id="IPR013525">
    <property type="entry name" value="ABC2_TM"/>
</dbReference>
<dbReference type="GO" id="GO:0005886">
    <property type="term" value="C:plasma membrane"/>
    <property type="evidence" value="ECO:0007669"/>
    <property type="project" value="UniProtKB-SubCell"/>
</dbReference>
<dbReference type="PANTHER" id="PTHR30413:SF10">
    <property type="entry name" value="CAPSULE POLYSACCHARIDE EXPORT INNER-MEMBRANE PROTEIN CTRC"/>
    <property type="match status" value="1"/>
</dbReference>
<dbReference type="EMBL" id="JACHIL010000002">
    <property type="protein sequence ID" value="MBB5091021.1"/>
    <property type="molecule type" value="Genomic_DNA"/>
</dbReference>
<feature type="transmembrane region" description="Helical" evidence="9">
    <location>
        <begin position="115"/>
        <end position="136"/>
    </location>
</feature>
<evidence type="ECO:0000256" key="8">
    <source>
        <dbReference type="ARBA" id="ARBA00023136"/>
    </source>
</evidence>
<evidence type="ECO:0000256" key="5">
    <source>
        <dbReference type="ARBA" id="ARBA00022692"/>
    </source>
</evidence>
<keyword evidence="7" id="KW-0762">Sugar transport</keyword>
<evidence type="ECO:0000256" key="1">
    <source>
        <dbReference type="ARBA" id="ARBA00004651"/>
    </source>
</evidence>
<dbReference type="PANTHER" id="PTHR30413">
    <property type="entry name" value="INNER MEMBRANE TRANSPORT PERMEASE"/>
    <property type="match status" value="1"/>
</dbReference>